<dbReference type="EMBL" id="JAPWHU010000330">
    <property type="protein sequence ID" value="MCZ4637340.1"/>
    <property type="molecule type" value="Genomic_DNA"/>
</dbReference>
<dbReference type="SUPFAM" id="SSF55486">
    <property type="entry name" value="Metalloproteases ('zincins'), catalytic domain"/>
    <property type="match status" value="1"/>
</dbReference>
<gene>
    <name evidence="2" type="ORF">O3S69_25190</name>
</gene>
<accession>A0ABT4P869</accession>
<organism evidence="2 3">
    <name type="scientific">Streptomyces rubrogriseus</name>
    <dbReference type="NCBI Taxonomy" id="194673"/>
    <lineage>
        <taxon>Bacteria</taxon>
        <taxon>Bacillati</taxon>
        <taxon>Actinomycetota</taxon>
        <taxon>Actinomycetes</taxon>
        <taxon>Kitasatosporales</taxon>
        <taxon>Streptomycetaceae</taxon>
        <taxon>Streptomyces</taxon>
        <taxon>Streptomyces violaceoruber group</taxon>
    </lineage>
</organism>
<evidence type="ECO:0000313" key="3">
    <source>
        <dbReference type="Proteomes" id="UP001301132"/>
    </source>
</evidence>
<protein>
    <submittedName>
        <fullName evidence="2">DUF3152 domain-containing protein</fullName>
    </submittedName>
</protein>
<dbReference type="Pfam" id="PF11350">
    <property type="entry name" value="DUF3152"/>
    <property type="match status" value="1"/>
</dbReference>
<evidence type="ECO:0000313" key="2">
    <source>
        <dbReference type="EMBL" id="MCZ4637340.1"/>
    </source>
</evidence>
<keyword evidence="3" id="KW-1185">Reference proteome</keyword>
<dbReference type="InterPro" id="IPR022603">
    <property type="entry name" value="DUF3152"/>
</dbReference>
<sequence>MRRWGSGQGRTVRSRMGRTWLACVVAGGVLLSCGSAYGHWRHSKAVRALARCLRSPDAASLAGDGVRGAAAVPEVGPGTFVTAAAEGRVVGTGARLRRYQVQVEDGSGVVADAAAREIAGILGDPRGWGSDGVDSFRLVASGPRDFVVKIATPHTVDCLCGSAGLDTHGEVNCSVGRTVVVNLRRWLLGSPEFDGPVEEYRALIINHEVGHRIGHGHETCPGTGRPAPAMMQQIKGLKGCVANAWPFDADGRYLGGPHVS</sequence>
<name>A0ABT4P869_9ACTN</name>
<proteinExistence type="predicted"/>
<reference evidence="2 3" key="1">
    <citation type="submission" date="2022-12" db="EMBL/GenBank/DDBJ databases">
        <authorList>
            <person name="Abashina T."/>
            <person name="Solyanikova I."/>
            <person name="Delegan Y."/>
        </authorList>
    </citation>
    <scope>NUCLEOTIDE SEQUENCE [LARGE SCALE GENOMIC DNA]</scope>
    <source>
        <strain evidence="2 3">IPS92ro</strain>
    </source>
</reference>
<dbReference type="PROSITE" id="PS51257">
    <property type="entry name" value="PROKAR_LIPOPROTEIN"/>
    <property type="match status" value="1"/>
</dbReference>
<dbReference type="Proteomes" id="UP001301132">
    <property type="component" value="Unassembled WGS sequence"/>
</dbReference>
<comment type="caution">
    <text evidence="2">The sequence shown here is derived from an EMBL/GenBank/DDBJ whole genome shotgun (WGS) entry which is preliminary data.</text>
</comment>
<feature type="domain" description="DUF3152" evidence="1">
    <location>
        <begin position="70"/>
        <end position="238"/>
    </location>
</feature>
<evidence type="ECO:0000259" key="1">
    <source>
        <dbReference type="Pfam" id="PF11350"/>
    </source>
</evidence>